<keyword evidence="7" id="KW-1185">Reference proteome</keyword>
<feature type="repeat" description="Pumilio" evidence="2">
    <location>
        <begin position="354"/>
        <end position="389"/>
    </location>
</feature>
<dbReference type="PANTHER" id="PTHR12537:SF48">
    <property type="entry name" value="MEIOTIC COILED-COIL PROTEIN 2"/>
    <property type="match status" value="1"/>
</dbReference>
<keyword evidence="3" id="KW-0175">Coiled coil</keyword>
<dbReference type="FunCoup" id="A0A1C7N7H8">
    <property type="interactions" value="352"/>
</dbReference>
<feature type="repeat" description="Pumilio" evidence="2">
    <location>
        <begin position="549"/>
        <end position="584"/>
    </location>
</feature>
<evidence type="ECO:0000256" key="4">
    <source>
        <dbReference type="SAM" id="MobiDB-lite"/>
    </source>
</evidence>
<dbReference type="Gene3D" id="1.25.10.10">
    <property type="entry name" value="Leucine-rich Repeat Variant"/>
    <property type="match status" value="1"/>
</dbReference>
<feature type="repeat" description="Pumilio" evidence="2">
    <location>
        <begin position="504"/>
        <end position="539"/>
    </location>
</feature>
<evidence type="ECO:0000259" key="5">
    <source>
        <dbReference type="PROSITE" id="PS50303"/>
    </source>
</evidence>
<feature type="region of interest" description="Disordered" evidence="4">
    <location>
        <begin position="1"/>
        <end position="21"/>
    </location>
</feature>
<dbReference type="PROSITE" id="PS50303">
    <property type="entry name" value="PUM_HD"/>
    <property type="match status" value="1"/>
</dbReference>
<dbReference type="AlphaFoldDB" id="A0A1C7N7H8"/>
<dbReference type="CDD" id="cd07920">
    <property type="entry name" value="Pumilio"/>
    <property type="match status" value="1"/>
</dbReference>
<dbReference type="GO" id="GO:0010608">
    <property type="term" value="P:post-transcriptional regulation of gene expression"/>
    <property type="evidence" value="ECO:0007669"/>
    <property type="project" value="TreeGrafter"/>
</dbReference>
<dbReference type="InterPro" id="IPR001313">
    <property type="entry name" value="Pumilio_RNA-bd_rpt"/>
</dbReference>
<feature type="domain" description="PUM-HD" evidence="5">
    <location>
        <begin position="252"/>
        <end position="610"/>
    </location>
</feature>
<dbReference type="SUPFAM" id="SSF48371">
    <property type="entry name" value="ARM repeat"/>
    <property type="match status" value="1"/>
</dbReference>
<dbReference type="InterPro" id="IPR033712">
    <property type="entry name" value="Pumilio_RNA-bd"/>
</dbReference>
<dbReference type="PANTHER" id="PTHR12537">
    <property type="entry name" value="RNA BINDING PROTEIN PUMILIO-RELATED"/>
    <property type="match status" value="1"/>
</dbReference>
<dbReference type="PROSITE" id="PS50302">
    <property type="entry name" value="PUM"/>
    <property type="match status" value="6"/>
</dbReference>
<dbReference type="SMART" id="SM00025">
    <property type="entry name" value="Pumilio"/>
    <property type="match status" value="8"/>
</dbReference>
<dbReference type="InterPro" id="IPR033133">
    <property type="entry name" value="PUM-HD"/>
</dbReference>
<dbReference type="Pfam" id="PF00806">
    <property type="entry name" value="PUF"/>
    <property type="match status" value="8"/>
</dbReference>
<gene>
    <name evidence="6" type="primary">mcp2</name>
    <name evidence="6" type="ORF">A0J61_08667</name>
</gene>
<evidence type="ECO:0000256" key="1">
    <source>
        <dbReference type="ARBA" id="ARBA00022737"/>
    </source>
</evidence>
<dbReference type="STRING" id="101091.A0A1C7N7H8"/>
<dbReference type="InParanoid" id="A0A1C7N7H8"/>
<evidence type="ECO:0000313" key="7">
    <source>
        <dbReference type="Proteomes" id="UP000093000"/>
    </source>
</evidence>
<dbReference type="GO" id="GO:0005737">
    <property type="term" value="C:cytoplasm"/>
    <property type="evidence" value="ECO:0007669"/>
    <property type="project" value="TreeGrafter"/>
</dbReference>
<comment type="caution">
    <text evidence="6">The sequence shown here is derived from an EMBL/GenBank/DDBJ whole genome shotgun (WGS) entry which is preliminary data.</text>
</comment>
<dbReference type="GO" id="GO:0003730">
    <property type="term" value="F:mRNA 3'-UTR binding"/>
    <property type="evidence" value="ECO:0007669"/>
    <property type="project" value="TreeGrafter"/>
</dbReference>
<sequence>MLAANSKPLSTSTSTTTDTDLTNLNPTYESLFYTPSSFFIPNPPTRHEEKNTIEGFSASSSDSFFQTLVNLEESPGTYLTKNDFQFDLAFARQYQGSSLKSNHSPASYATKLSYTQEQSPHNYPLYMNDMYQQQQIMHDSYTYQQQLKEANQLIQKLANQLSLMNIEMEKKTAHFQTALEAKEKKLKEQEQKLIMTNHLYESQTKRLNELLGMNRLCVEESSDHDPGVFKYSLDTMTAMHDRSETIDNIAHCNTKPIPNTRDKRPMLSSCRLLDKNPFTDWDSLVERITRDTDQHASLFMQQKLKSATQEQKQLIFKAIFRQVYALMTNRFGNFLVQRLFELGTPEQIKAVADKMRGHIFELTCEPFGCHVVQKALDCVEEASKAELVSELFTGIPETITHKYACHVWQKVFELRWIQVPAPPVMQRLHAVLQGQWTQVALDETGSLVIQNIFENLPEVDKRPVLNEVLDNILVIAKGQWGNWVVQHILEQAEKKSDREMAFDAVIEEAVQLSMDQFASKVVEKTLRIGGPQFIAKFIKRICETSYANRPRMALVDIASDQYGNYVIQWLINHASEEQKAFICRSIKRHMVSLRGSKYGQRVAFLVEKVLRNYEMTTYPMQ</sequence>
<evidence type="ECO:0000313" key="6">
    <source>
        <dbReference type="EMBL" id="OBZ83284.1"/>
    </source>
</evidence>
<accession>A0A1C7N7H8</accession>
<dbReference type="Proteomes" id="UP000093000">
    <property type="component" value="Unassembled WGS sequence"/>
</dbReference>
<evidence type="ECO:0000256" key="2">
    <source>
        <dbReference type="PROSITE-ProRule" id="PRU00317"/>
    </source>
</evidence>
<dbReference type="OrthoDB" id="668540at2759"/>
<dbReference type="InterPro" id="IPR016024">
    <property type="entry name" value="ARM-type_fold"/>
</dbReference>
<feature type="repeat" description="Pumilio" evidence="2">
    <location>
        <begin position="318"/>
        <end position="353"/>
    </location>
</feature>
<dbReference type="EMBL" id="LUGH01000690">
    <property type="protein sequence ID" value="OBZ83284.1"/>
    <property type="molecule type" value="Genomic_DNA"/>
</dbReference>
<feature type="coiled-coil region" evidence="3">
    <location>
        <begin position="140"/>
        <end position="199"/>
    </location>
</feature>
<protein>
    <submittedName>
        <fullName evidence="6">Meiotic coiled-coil protein 2</fullName>
    </submittedName>
</protein>
<feature type="repeat" description="Pumilio" evidence="2">
    <location>
        <begin position="467"/>
        <end position="503"/>
    </location>
</feature>
<proteinExistence type="predicted"/>
<dbReference type="InterPro" id="IPR011989">
    <property type="entry name" value="ARM-like"/>
</dbReference>
<reference evidence="6 7" key="1">
    <citation type="submission" date="2016-03" db="EMBL/GenBank/DDBJ databases">
        <title>Choanephora cucurbitarum.</title>
        <authorList>
            <person name="Min B."/>
            <person name="Park H."/>
            <person name="Park J.-H."/>
            <person name="Shin H.-D."/>
            <person name="Choi I.-G."/>
        </authorList>
    </citation>
    <scope>NUCLEOTIDE SEQUENCE [LARGE SCALE GENOMIC DNA]</scope>
    <source>
        <strain evidence="6 7">KUS-F28377</strain>
    </source>
</reference>
<feature type="repeat" description="Pumilio" evidence="2">
    <location>
        <begin position="430"/>
        <end position="466"/>
    </location>
</feature>
<evidence type="ECO:0000256" key="3">
    <source>
        <dbReference type="SAM" id="Coils"/>
    </source>
</evidence>
<organism evidence="6 7">
    <name type="scientific">Choanephora cucurbitarum</name>
    <dbReference type="NCBI Taxonomy" id="101091"/>
    <lineage>
        <taxon>Eukaryota</taxon>
        <taxon>Fungi</taxon>
        <taxon>Fungi incertae sedis</taxon>
        <taxon>Mucoromycota</taxon>
        <taxon>Mucoromycotina</taxon>
        <taxon>Mucoromycetes</taxon>
        <taxon>Mucorales</taxon>
        <taxon>Mucorineae</taxon>
        <taxon>Choanephoraceae</taxon>
        <taxon>Choanephoroideae</taxon>
        <taxon>Choanephora</taxon>
    </lineage>
</organism>
<keyword evidence="1" id="KW-0677">Repeat</keyword>
<feature type="compositionally biased region" description="Low complexity" evidence="4">
    <location>
        <begin position="8"/>
        <end position="21"/>
    </location>
</feature>
<name>A0A1C7N7H8_9FUNG</name>